<proteinExistence type="predicted"/>
<gene>
    <name evidence="2" type="ORF">C8261_15970</name>
</gene>
<dbReference type="InterPro" id="IPR001279">
    <property type="entry name" value="Metallo-B-lactamas"/>
</dbReference>
<dbReference type="RefSeq" id="WP_107494730.1">
    <property type="nucleotide sequence ID" value="NZ_PZKC01000018.1"/>
</dbReference>
<dbReference type="InterPro" id="IPR011108">
    <property type="entry name" value="RMMBL"/>
</dbReference>
<dbReference type="SMART" id="SM00849">
    <property type="entry name" value="Lactamase_B"/>
    <property type="match status" value="1"/>
</dbReference>
<dbReference type="OrthoDB" id="9803916at2"/>
<dbReference type="PANTHER" id="PTHR43694">
    <property type="entry name" value="RIBONUCLEASE J"/>
    <property type="match status" value="1"/>
</dbReference>
<dbReference type="Gene3D" id="3.60.15.10">
    <property type="entry name" value="Ribonuclease Z/Hydroxyacylglutathione hydrolase-like"/>
    <property type="match status" value="2"/>
</dbReference>
<evidence type="ECO:0000259" key="1">
    <source>
        <dbReference type="SMART" id="SM00849"/>
    </source>
</evidence>
<dbReference type="PANTHER" id="PTHR43694:SF1">
    <property type="entry name" value="RIBONUCLEASE J"/>
    <property type="match status" value="1"/>
</dbReference>
<keyword evidence="3" id="KW-1185">Reference proteome</keyword>
<dbReference type="GO" id="GO:0016787">
    <property type="term" value="F:hydrolase activity"/>
    <property type="evidence" value="ECO:0007669"/>
    <property type="project" value="UniProtKB-KW"/>
</dbReference>
<dbReference type="AlphaFoldDB" id="A0A2T4IBN1"/>
<dbReference type="InterPro" id="IPR036866">
    <property type="entry name" value="RibonucZ/Hydroxyglut_hydro"/>
</dbReference>
<reference evidence="2 3" key="2">
    <citation type="submission" date="2018-04" db="EMBL/GenBank/DDBJ databases">
        <title>Thauera lacus sp. nov., isolated from an saline lake in Inner Mongolia, China.</title>
        <authorList>
            <person name="Liang Q.-Y."/>
        </authorList>
    </citation>
    <scope>NUCLEOTIDE SEQUENCE [LARGE SCALE GENOMIC DNA]</scope>
    <source>
        <strain evidence="2 3">D20</strain>
    </source>
</reference>
<protein>
    <submittedName>
        <fullName evidence="2">MBL fold metallo-hydrolase</fullName>
    </submittedName>
</protein>
<reference evidence="2 3" key="1">
    <citation type="submission" date="2018-03" db="EMBL/GenBank/DDBJ databases">
        <authorList>
            <person name="Keele B.F."/>
        </authorList>
    </citation>
    <scope>NUCLEOTIDE SEQUENCE [LARGE SCALE GENOMIC DNA]</scope>
    <source>
        <strain evidence="2 3">D20</strain>
    </source>
</reference>
<dbReference type="SUPFAM" id="SSF56281">
    <property type="entry name" value="Metallo-hydrolase/oxidoreductase"/>
    <property type="match status" value="1"/>
</dbReference>
<dbReference type="EMBL" id="PZKC01000018">
    <property type="protein sequence ID" value="PTD95126.1"/>
    <property type="molecule type" value="Genomic_DNA"/>
</dbReference>
<keyword evidence="2" id="KW-0378">Hydrolase</keyword>
<dbReference type="Proteomes" id="UP000241193">
    <property type="component" value="Unassembled WGS sequence"/>
</dbReference>
<accession>A0A2T4IBN1</accession>
<organism evidence="2 3">
    <name type="scientific">Pseudothauera lacus</name>
    <dbReference type="NCBI Taxonomy" id="2136175"/>
    <lineage>
        <taxon>Bacteria</taxon>
        <taxon>Pseudomonadati</taxon>
        <taxon>Pseudomonadota</taxon>
        <taxon>Betaproteobacteria</taxon>
        <taxon>Rhodocyclales</taxon>
        <taxon>Zoogloeaceae</taxon>
        <taxon>Pseudothauera</taxon>
    </lineage>
</organism>
<name>A0A2T4IBN1_9RHOO</name>
<evidence type="ECO:0000313" key="2">
    <source>
        <dbReference type="EMBL" id="PTD95126.1"/>
    </source>
</evidence>
<feature type="domain" description="Metallo-beta-lactamase" evidence="1">
    <location>
        <begin position="17"/>
        <end position="211"/>
    </location>
</feature>
<sequence length="416" mass="45474">MSGRVTLTIHRAAHEIGGNCIEVATADGSRVLLDAGRPLDAPEGACEGLLPSTLDVGRPVAGVLLSHPHQDHYGLLDELPASWPVFCGRASEKLIRLTSGIFGRAPRQSFHNWESGRPFTLGPFTVTPLLTDHSAFDAYMLLIEVAGKRLLYSGDFRLHGRKSALVRRLMGSPPASVNALVMEGTNLGSSKPCSSETDLEKRFLALFQATSGRVFVAWSAQNIDRTVTLYRACKAAGRTLVVDLYTAEVMELVADFGRLPHPSWSNIKVVITKAFARMYRDTGRGDFVDRMAMHGISADKLAETPSKWVVMTRPSLIRDFEKKGVAPNRQDAWSWSMWHGYLRGGDGSRVQAWFDQGQCLANHIHTSGHASPDDLRQFAAAINPQALIPVHGVAWDAEAEGFPAVRRLADGEPATL</sequence>
<evidence type="ECO:0000313" key="3">
    <source>
        <dbReference type="Proteomes" id="UP000241193"/>
    </source>
</evidence>
<comment type="caution">
    <text evidence="2">The sequence shown here is derived from an EMBL/GenBank/DDBJ whole genome shotgun (WGS) entry which is preliminary data.</text>
</comment>
<dbReference type="Pfam" id="PF12706">
    <property type="entry name" value="Lactamase_B_2"/>
    <property type="match status" value="1"/>
</dbReference>
<dbReference type="Pfam" id="PF07521">
    <property type="entry name" value="RMMBL"/>
    <property type="match status" value="1"/>
</dbReference>
<dbReference type="CDD" id="cd07732">
    <property type="entry name" value="metallo-hydrolase-like_MBL-fold"/>
    <property type="match status" value="1"/>
</dbReference>